<dbReference type="InterPro" id="IPR000361">
    <property type="entry name" value="ATAP_core_dom"/>
</dbReference>
<dbReference type="OrthoDB" id="2361087at2"/>
<organism evidence="3 4">
    <name type="scientific">Paenibacillus campinasensis</name>
    <dbReference type="NCBI Taxonomy" id="66347"/>
    <lineage>
        <taxon>Bacteria</taxon>
        <taxon>Bacillati</taxon>
        <taxon>Bacillota</taxon>
        <taxon>Bacilli</taxon>
        <taxon>Bacillales</taxon>
        <taxon>Paenibacillaceae</taxon>
        <taxon>Paenibacillus</taxon>
    </lineage>
</organism>
<reference evidence="2 5" key="2">
    <citation type="submission" date="2019-11" db="EMBL/GenBank/DDBJ databases">
        <title>Draft genome sequences of five Paenibacillus species of dairy origin.</title>
        <authorList>
            <person name="Olajide A.M."/>
            <person name="Chen S."/>
            <person name="Lapointe G."/>
        </authorList>
    </citation>
    <scope>NUCLEOTIDE SEQUENCE [LARGE SCALE GENOMIC DNA]</scope>
    <source>
        <strain evidence="2 5">3CS1</strain>
    </source>
</reference>
<accession>A0A268F2M6</accession>
<dbReference type="EMBL" id="NPBY01000011">
    <property type="protein sequence ID" value="PAD79584.1"/>
    <property type="molecule type" value="Genomic_DNA"/>
</dbReference>
<protein>
    <submittedName>
        <fullName evidence="2">Iron-sulfur cluster biosynthesis family protein</fullName>
    </submittedName>
</protein>
<evidence type="ECO:0000313" key="3">
    <source>
        <dbReference type="EMBL" id="PAD79584.1"/>
    </source>
</evidence>
<gene>
    <name evidence="3" type="ORF">CHH67_03660</name>
    <name evidence="2" type="ORF">GNP94_07995</name>
</gene>
<evidence type="ECO:0000259" key="1">
    <source>
        <dbReference type="Pfam" id="PF01521"/>
    </source>
</evidence>
<dbReference type="Gene3D" id="2.60.300.12">
    <property type="entry name" value="HesB-like domain"/>
    <property type="match status" value="1"/>
</dbReference>
<evidence type="ECO:0000313" key="2">
    <source>
        <dbReference type="EMBL" id="MUG65951.1"/>
    </source>
</evidence>
<dbReference type="InterPro" id="IPR035903">
    <property type="entry name" value="HesB-like_dom_sf"/>
</dbReference>
<dbReference type="RefSeq" id="WP_095263631.1">
    <property type="nucleotide sequence ID" value="NZ_NPBY01000011.1"/>
</dbReference>
<evidence type="ECO:0000313" key="4">
    <source>
        <dbReference type="Proteomes" id="UP000215596"/>
    </source>
</evidence>
<sequence>MKLQLTPLAERRLKEKIGTAAGGVRLVYDTDGCGCAVNGVPALQIIHKASEDDIAMETDSPIPFYMNSRQAVFFEEQMRLEGNENTYSFQLDSSSQNYGTNIRIVDNRD</sequence>
<dbReference type="SUPFAM" id="SSF89360">
    <property type="entry name" value="HesB-like domain"/>
    <property type="match status" value="1"/>
</dbReference>
<dbReference type="Proteomes" id="UP000435177">
    <property type="component" value="Unassembled WGS sequence"/>
</dbReference>
<evidence type="ECO:0000313" key="5">
    <source>
        <dbReference type="Proteomes" id="UP000435177"/>
    </source>
</evidence>
<keyword evidence="5" id="KW-1185">Reference proteome</keyword>
<feature type="domain" description="Core" evidence="1">
    <location>
        <begin position="1"/>
        <end position="106"/>
    </location>
</feature>
<dbReference type="Pfam" id="PF01521">
    <property type="entry name" value="Fe-S_biosyn"/>
    <property type="match status" value="1"/>
</dbReference>
<name>A0A268F2M6_9BACL</name>
<dbReference type="AlphaFoldDB" id="A0A268F2M6"/>
<comment type="caution">
    <text evidence="3">The sequence shown here is derived from an EMBL/GenBank/DDBJ whole genome shotgun (WGS) entry which is preliminary data.</text>
</comment>
<reference evidence="3 4" key="1">
    <citation type="submission" date="2017-07" db="EMBL/GenBank/DDBJ databases">
        <title>Isolation and whole genome analysis of endospore-forming bacteria from heroin.</title>
        <authorList>
            <person name="Kalinowski J."/>
            <person name="Ahrens B."/>
            <person name="Al-Dilaimi A."/>
            <person name="Winkler A."/>
            <person name="Wibberg D."/>
            <person name="Schleenbecker U."/>
            <person name="Ruckert C."/>
            <person name="Wolfel R."/>
            <person name="Grass G."/>
        </authorList>
    </citation>
    <scope>NUCLEOTIDE SEQUENCE [LARGE SCALE GENOMIC DNA]</scope>
    <source>
        <strain evidence="3 4">7537-G1</strain>
    </source>
</reference>
<dbReference type="EMBL" id="WOAA01000004">
    <property type="protein sequence ID" value="MUG65951.1"/>
    <property type="molecule type" value="Genomic_DNA"/>
</dbReference>
<proteinExistence type="predicted"/>
<dbReference type="Proteomes" id="UP000215596">
    <property type="component" value="Unassembled WGS sequence"/>
</dbReference>